<feature type="transmembrane region" description="Helical" evidence="1">
    <location>
        <begin position="120"/>
        <end position="142"/>
    </location>
</feature>
<feature type="transmembrane region" description="Helical" evidence="1">
    <location>
        <begin position="162"/>
        <end position="181"/>
    </location>
</feature>
<sequence length="244" mass="27228">MAPPHPPSAAIKALPYIVYLIVFAASVGVCVYYKPRLPDPFENSHNQMVSVASQFGILLGISGAIFVGKFVPLVVFALFPHHNTHKHTVLKWTFNVIGLNEAQKHFWLEVHPKELARIEAWVIVDALFIASPIALGLLGGFWLEFVDGASGDKSFPASKYWLWPHVAAVVGVVPCLWMMWVHGKEIYVQLAIQPTAVPMQPLQQQQLYGSAQPQYVLAQPVFQQQLPLQYQVQPLPQNVYAKAN</sequence>
<keyword evidence="1" id="KW-1133">Transmembrane helix</keyword>
<accession>A0A1Y2BUW7</accession>
<evidence type="ECO:0000256" key="1">
    <source>
        <dbReference type="SAM" id="Phobius"/>
    </source>
</evidence>
<feature type="transmembrane region" description="Helical" evidence="1">
    <location>
        <begin position="55"/>
        <end position="79"/>
    </location>
</feature>
<proteinExistence type="predicted"/>
<evidence type="ECO:0000313" key="3">
    <source>
        <dbReference type="Proteomes" id="UP000193642"/>
    </source>
</evidence>
<name>A0A1Y2BUW7_9FUNG</name>
<dbReference type="OrthoDB" id="10513032at2759"/>
<protein>
    <submittedName>
        <fullName evidence="2">Uncharacterized protein</fullName>
    </submittedName>
</protein>
<dbReference type="Proteomes" id="UP000193642">
    <property type="component" value="Unassembled WGS sequence"/>
</dbReference>
<dbReference type="AlphaFoldDB" id="A0A1Y2BUW7"/>
<dbReference type="EMBL" id="MCGO01000043">
    <property type="protein sequence ID" value="ORY38562.1"/>
    <property type="molecule type" value="Genomic_DNA"/>
</dbReference>
<organism evidence="2 3">
    <name type="scientific">Rhizoclosmatium globosum</name>
    <dbReference type="NCBI Taxonomy" id="329046"/>
    <lineage>
        <taxon>Eukaryota</taxon>
        <taxon>Fungi</taxon>
        <taxon>Fungi incertae sedis</taxon>
        <taxon>Chytridiomycota</taxon>
        <taxon>Chytridiomycota incertae sedis</taxon>
        <taxon>Chytridiomycetes</taxon>
        <taxon>Chytridiales</taxon>
        <taxon>Chytriomycetaceae</taxon>
        <taxon>Rhizoclosmatium</taxon>
    </lineage>
</organism>
<keyword evidence="1" id="KW-0812">Transmembrane</keyword>
<gene>
    <name evidence="2" type="ORF">BCR33DRAFT_720606</name>
</gene>
<keyword evidence="3" id="KW-1185">Reference proteome</keyword>
<reference evidence="2 3" key="1">
    <citation type="submission" date="2016-07" db="EMBL/GenBank/DDBJ databases">
        <title>Pervasive Adenine N6-methylation of Active Genes in Fungi.</title>
        <authorList>
            <consortium name="DOE Joint Genome Institute"/>
            <person name="Mondo S.J."/>
            <person name="Dannebaum R.O."/>
            <person name="Kuo R.C."/>
            <person name="Labutti K."/>
            <person name="Haridas S."/>
            <person name="Kuo A."/>
            <person name="Salamov A."/>
            <person name="Ahrendt S.R."/>
            <person name="Lipzen A."/>
            <person name="Sullivan W."/>
            <person name="Andreopoulos W.B."/>
            <person name="Clum A."/>
            <person name="Lindquist E."/>
            <person name="Daum C."/>
            <person name="Ramamoorthy G.K."/>
            <person name="Gryganskyi A."/>
            <person name="Culley D."/>
            <person name="Magnuson J.K."/>
            <person name="James T.Y."/>
            <person name="O'Malley M.A."/>
            <person name="Stajich J.E."/>
            <person name="Spatafora J.W."/>
            <person name="Visel A."/>
            <person name="Grigoriev I.V."/>
        </authorList>
    </citation>
    <scope>NUCLEOTIDE SEQUENCE [LARGE SCALE GENOMIC DNA]</scope>
    <source>
        <strain evidence="2 3">JEL800</strain>
    </source>
</reference>
<evidence type="ECO:0000313" key="2">
    <source>
        <dbReference type="EMBL" id="ORY38562.1"/>
    </source>
</evidence>
<comment type="caution">
    <text evidence="2">The sequence shown here is derived from an EMBL/GenBank/DDBJ whole genome shotgun (WGS) entry which is preliminary data.</text>
</comment>
<feature type="transmembrane region" description="Helical" evidence="1">
    <location>
        <begin position="16"/>
        <end position="35"/>
    </location>
</feature>
<keyword evidence="1" id="KW-0472">Membrane</keyword>